<comment type="caution">
    <text evidence="2">The sequence shown here is derived from an EMBL/GenBank/DDBJ whole genome shotgun (WGS) entry which is preliminary data.</text>
</comment>
<organism evidence="2 3">
    <name type="scientific">Austropuccinia psidii MF-1</name>
    <dbReference type="NCBI Taxonomy" id="1389203"/>
    <lineage>
        <taxon>Eukaryota</taxon>
        <taxon>Fungi</taxon>
        <taxon>Dikarya</taxon>
        <taxon>Basidiomycota</taxon>
        <taxon>Pucciniomycotina</taxon>
        <taxon>Pucciniomycetes</taxon>
        <taxon>Pucciniales</taxon>
        <taxon>Sphaerophragmiaceae</taxon>
        <taxon>Austropuccinia</taxon>
    </lineage>
</organism>
<sequence>MNDIEAKVNLDTAAFCACVGKDYLQAILPGWKNPLLPIEGVQFHSSSNNMYPLGILDTNLVFPQPAGSVRMRTEMVIMDNCTSQHMILGNDYLNIYGIEINNHKDRYFTIGENKRQKFAFSNMPNKISVISSIKDTYREEFLPNQLVEAQINPSLSPKMRHNLIYVLYTYKNAFSTDKEPLGTIKGHEVDINLNNDRTYPPVLRRPDYPARPRTREALGKHIQELIQLGVLRKVGHNEEVEVTTPVIISWHNYRSRMVGDCRALNTYIVPDRYPISGIQEALTQLSKTKYITSMDALKGFHQNVLMPKTKKLLRIITHCGIYENIRIPFGIKNAPSHYQRMMNTIFPTELSEGQLIIYIDYIIICSDSWSLNLERLARVLDKVTGVNMKIGFEELKAVGHIVSGLILGIHKKKVAAVSIKPIPHNKKEMMSFL</sequence>
<evidence type="ECO:0000259" key="1">
    <source>
        <dbReference type="Pfam" id="PF00078"/>
    </source>
</evidence>
<dbReference type="CDD" id="cd01647">
    <property type="entry name" value="RT_LTR"/>
    <property type="match status" value="1"/>
</dbReference>
<feature type="domain" description="Reverse transcriptase" evidence="1">
    <location>
        <begin position="256"/>
        <end position="390"/>
    </location>
</feature>
<dbReference type="Gene3D" id="3.30.70.270">
    <property type="match status" value="1"/>
</dbReference>
<dbReference type="SUPFAM" id="SSF56672">
    <property type="entry name" value="DNA/RNA polymerases"/>
    <property type="match status" value="1"/>
</dbReference>
<gene>
    <name evidence="2" type="ORF">O181_089984</name>
</gene>
<dbReference type="InterPro" id="IPR043502">
    <property type="entry name" value="DNA/RNA_pol_sf"/>
</dbReference>
<name>A0A9Q3IUP9_9BASI</name>
<dbReference type="EMBL" id="AVOT02055800">
    <property type="protein sequence ID" value="MBW0550269.1"/>
    <property type="molecule type" value="Genomic_DNA"/>
</dbReference>
<accession>A0A9Q3IUP9</accession>
<dbReference type="Gene3D" id="3.10.10.10">
    <property type="entry name" value="HIV Type 1 Reverse Transcriptase, subunit A, domain 1"/>
    <property type="match status" value="1"/>
</dbReference>
<dbReference type="InterPro" id="IPR050951">
    <property type="entry name" value="Retrovirus_Pol_polyprotein"/>
</dbReference>
<dbReference type="PANTHER" id="PTHR37984:SF5">
    <property type="entry name" value="PROTEIN NYNRIN-LIKE"/>
    <property type="match status" value="1"/>
</dbReference>
<reference evidence="2" key="1">
    <citation type="submission" date="2021-03" db="EMBL/GenBank/DDBJ databases">
        <title>Draft genome sequence of rust myrtle Austropuccinia psidii MF-1, a brazilian biotype.</title>
        <authorList>
            <person name="Quecine M.C."/>
            <person name="Pachon D.M.R."/>
            <person name="Bonatelli M.L."/>
            <person name="Correr F.H."/>
            <person name="Franceschini L.M."/>
            <person name="Leite T.F."/>
            <person name="Margarido G.R.A."/>
            <person name="Almeida C.A."/>
            <person name="Ferrarezi J.A."/>
            <person name="Labate C.A."/>
        </authorList>
    </citation>
    <scope>NUCLEOTIDE SEQUENCE</scope>
    <source>
        <strain evidence="2">MF-1</strain>
    </source>
</reference>
<evidence type="ECO:0000313" key="3">
    <source>
        <dbReference type="Proteomes" id="UP000765509"/>
    </source>
</evidence>
<dbReference type="Pfam" id="PF00078">
    <property type="entry name" value="RVT_1"/>
    <property type="match status" value="1"/>
</dbReference>
<dbReference type="Proteomes" id="UP000765509">
    <property type="component" value="Unassembled WGS sequence"/>
</dbReference>
<proteinExistence type="predicted"/>
<dbReference type="InterPro" id="IPR000477">
    <property type="entry name" value="RT_dom"/>
</dbReference>
<dbReference type="InterPro" id="IPR043128">
    <property type="entry name" value="Rev_trsase/Diguanyl_cyclase"/>
</dbReference>
<dbReference type="AlphaFoldDB" id="A0A9Q3IUP9"/>
<dbReference type="OrthoDB" id="3068303at2759"/>
<protein>
    <recommendedName>
        <fullName evidence="1">Reverse transcriptase domain-containing protein</fullName>
    </recommendedName>
</protein>
<keyword evidence="3" id="KW-1185">Reference proteome</keyword>
<dbReference type="PANTHER" id="PTHR37984">
    <property type="entry name" value="PROTEIN CBG26694"/>
    <property type="match status" value="1"/>
</dbReference>
<evidence type="ECO:0000313" key="2">
    <source>
        <dbReference type="EMBL" id="MBW0550269.1"/>
    </source>
</evidence>